<dbReference type="RefSeq" id="WP_145027777.1">
    <property type="nucleotide sequence ID" value="NZ_CP036271.1"/>
</dbReference>
<evidence type="ECO:0000313" key="2">
    <source>
        <dbReference type="Proteomes" id="UP000315700"/>
    </source>
</evidence>
<dbReference type="AlphaFoldDB" id="A0A517SA14"/>
<dbReference type="KEGG" id="ccos:Pan44_09830"/>
<reference evidence="1 2" key="1">
    <citation type="submission" date="2019-02" db="EMBL/GenBank/DDBJ databases">
        <title>Deep-cultivation of Planctomycetes and their phenomic and genomic characterization uncovers novel biology.</title>
        <authorList>
            <person name="Wiegand S."/>
            <person name="Jogler M."/>
            <person name="Boedeker C."/>
            <person name="Pinto D."/>
            <person name="Vollmers J."/>
            <person name="Rivas-Marin E."/>
            <person name="Kohn T."/>
            <person name="Peeters S.H."/>
            <person name="Heuer A."/>
            <person name="Rast P."/>
            <person name="Oberbeckmann S."/>
            <person name="Bunk B."/>
            <person name="Jeske O."/>
            <person name="Meyerdierks A."/>
            <person name="Storesund J.E."/>
            <person name="Kallscheuer N."/>
            <person name="Luecker S."/>
            <person name="Lage O.M."/>
            <person name="Pohl T."/>
            <person name="Merkel B.J."/>
            <person name="Hornburger P."/>
            <person name="Mueller R.-W."/>
            <person name="Bruemmer F."/>
            <person name="Labrenz M."/>
            <person name="Spormann A.M."/>
            <person name="Op den Camp H."/>
            <person name="Overmann J."/>
            <person name="Amann R."/>
            <person name="Jetten M.S.M."/>
            <person name="Mascher T."/>
            <person name="Medema M.H."/>
            <person name="Devos D.P."/>
            <person name="Kaster A.-K."/>
            <person name="Ovreas L."/>
            <person name="Rohde M."/>
            <person name="Galperin M.Y."/>
            <person name="Jogler C."/>
        </authorList>
    </citation>
    <scope>NUCLEOTIDE SEQUENCE [LARGE SCALE GENOMIC DNA]</scope>
    <source>
        <strain evidence="1 2">Pan44</strain>
    </source>
</reference>
<evidence type="ECO:0000313" key="1">
    <source>
        <dbReference type="EMBL" id="QDT52969.1"/>
    </source>
</evidence>
<gene>
    <name evidence="1" type="ORF">Pan44_09830</name>
</gene>
<proteinExistence type="predicted"/>
<organism evidence="1 2">
    <name type="scientific">Caulifigura coniformis</name>
    <dbReference type="NCBI Taxonomy" id="2527983"/>
    <lineage>
        <taxon>Bacteria</taxon>
        <taxon>Pseudomonadati</taxon>
        <taxon>Planctomycetota</taxon>
        <taxon>Planctomycetia</taxon>
        <taxon>Planctomycetales</taxon>
        <taxon>Planctomycetaceae</taxon>
        <taxon>Caulifigura</taxon>
    </lineage>
</organism>
<protein>
    <submittedName>
        <fullName evidence="1">Uncharacterized protein</fullName>
    </submittedName>
</protein>
<accession>A0A517SA14</accession>
<name>A0A517SA14_9PLAN</name>
<dbReference type="OrthoDB" id="7061165at2"/>
<dbReference type="EMBL" id="CP036271">
    <property type="protein sequence ID" value="QDT52969.1"/>
    <property type="molecule type" value="Genomic_DNA"/>
</dbReference>
<dbReference type="Proteomes" id="UP000315700">
    <property type="component" value="Chromosome"/>
</dbReference>
<dbReference type="InParanoid" id="A0A517SA14"/>
<sequence>MADVLAGDEPLKQLFAGLTEYTFQVDLGVADPPLIDYLSDLLVRFVRVDTIFGIRNSHGERLQQVADMLVEAGHRTDRPQRELHRHIGDFTLFYVGVFPEAVDHLKKRNAKDALLDYCEQGKRAYHKASELTDNEHRTEAGLFQRLSDEFELCSVGLAKVRQEWQRK</sequence>
<keyword evidence="2" id="KW-1185">Reference proteome</keyword>